<dbReference type="SMART" id="SM00116">
    <property type="entry name" value="CBS"/>
    <property type="match status" value="2"/>
</dbReference>
<dbReference type="RefSeq" id="WP_260195859.1">
    <property type="nucleotide sequence ID" value="NZ_JAFFZE010000030.1"/>
</dbReference>
<dbReference type="InterPro" id="IPR046342">
    <property type="entry name" value="CBS_dom_sf"/>
</dbReference>
<keyword evidence="1 2" id="KW-0129">CBS domain</keyword>
<dbReference type="InterPro" id="IPR007055">
    <property type="entry name" value="BON_dom"/>
</dbReference>
<dbReference type="PROSITE" id="PS51371">
    <property type="entry name" value="CBS"/>
    <property type="match status" value="2"/>
</dbReference>
<dbReference type="Pfam" id="PF04972">
    <property type="entry name" value="BON"/>
    <property type="match status" value="1"/>
</dbReference>
<dbReference type="InterPro" id="IPR000644">
    <property type="entry name" value="CBS_dom"/>
</dbReference>
<evidence type="ECO:0000256" key="2">
    <source>
        <dbReference type="PROSITE-ProRule" id="PRU00703"/>
    </source>
</evidence>
<dbReference type="SUPFAM" id="SSF54631">
    <property type="entry name" value="CBS-domain pair"/>
    <property type="match status" value="1"/>
</dbReference>
<accession>A0ABT2JJQ2</accession>
<evidence type="ECO:0000256" key="1">
    <source>
        <dbReference type="ARBA" id="ARBA00023122"/>
    </source>
</evidence>
<protein>
    <submittedName>
        <fullName evidence="4">CBS domain-containing protein</fullName>
    </submittedName>
</protein>
<sequence>MRAAAVVSAGHPAVAELTVAEVMTRCPDSVPADAPLCAVAAVLATNRVSAVPVLDGCRPIGVLSEVDLVRAGPRARGDRASLTARQVMTAPVATIAADEPLSAAARRLAATGVRRLFVVEHGRLVGVLSRRDLLRGYLRDDDEIREQVERDGLATGHQVLVRADVRDGEVLLLGRAEYRSDLPGIERVVRAVPGVVAVRNRMSFWWNDEVERSPR</sequence>
<dbReference type="Pfam" id="PF00571">
    <property type="entry name" value="CBS"/>
    <property type="match status" value="2"/>
</dbReference>
<dbReference type="InterPro" id="IPR051257">
    <property type="entry name" value="Diverse_CBS-Domain"/>
</dbReference>
<name>A0ABT2JJQ2_9PSEU</name>
<keyword evidence="5" id="KW-1185">Reference proteome</keyword>
<evidence type="ECO:0000313" key="4">
    <source>
        <dbReference type="EMBL" id="MCT2587936.1"/>
    </source>
</evidence>
<evidence type="ECO:0000313" key="5">
    <source>
        <dbReference type="Proteomes" id="UP001156441"/>
    </source>
</evidence>
<gene>
    <name evidence="4" type="ORF">JT362_32970</name>
</gene>
<organism evidence="4 5">
    <name type="scientific">Actinophytocola gossypii</name>
    <dbReference type="NCBI Taxonomy" id="2812003"/>
    <lineage>
        <taxon>Bacteria</taxon>
        <taxon>Bacillati</taxon>
        <taxon>Actinomycetota</taxon>
        <taxon>Actinomycetes</taxon>
        <taxon>Pseudonocardiales</taxon>
        <taxon>Pseudonocardiaceae</taxon>
    </lineage>
</organism>
<comment type="caution">
    <text evidence="4">The sequence shown here is derived from an EMBL/GenBank/DDBJ whole genome shotgun (WGS) entry which is preliminary data.</text>
</comment>
<evidence type="ECO:0000259" key="3">
    <source>
        <dbReference type="PROSITE" id="PS51371"/>
    </source>
</evidence>
<dbReference type="PANTHER" id="PTHR43080">
    <property type="entry name" value="CBS DOMAIN-CONTAINING PROTEIN CBSX3, MITOCHONDRIAL"/>
    <property type="match status" value="1"/>
</dbReference>
<dbReference type="Gene3D" id="3.10.580.10">
    <property type="entry name" value="CBS-domain"/>
    <property type="match status" value="1"/>
</dbReference>
<proteinExistence type="predicted"/>
<dbReference type="Proteomes" id="UP001156441">
    <property type="component" value="Unassembled WGS sequence"/>
</dbReference>
<dbReference type="Gene3D" id="3.30.1340.30">
    <property type="match status" value="1"/>
</dbReference>
<feature type="domain" description="CBS" evidence="3">
    <location>
        <begin position="88"/>
        <end position="143"/>
    </location>
</feature>
<feature type="domain" description="CBS" evidence="3">
    <location>
        <begin position="23"/>
        <end position="79"/>
    </location>
</feature>
<dbReference type="PANTHER" id="PTHR43080:SF29">
    <property type="entry name" value="OS02G0818000 PROTEIN"/>
    <property type="match status" value="1"/>
</dbReference>
<dbReference type="EMBL" id="JAFFZE010000030">
    <property type="protein sequence ID" value="MCT2587936.1"/>
    <property type="molecule type" value="Genomic_DNA"/>
</dbReference>
<reference evidence="4 5" key="1">
    <citation type="submission" date="2021-02" db="EMBL/GenBank/DDBJ databases">
        <title>Actinophytocola xerophila sp. nov., isolated from soil of cotton cropping field.</title>
        <authorList>
            <person name="Huang R."/>
            <person name="Chen X."/>
            <person name="Ge X."/>
            <person name="Liu W."/>
        </authorList>
    </citation>
    <scope>NUCLEOTIDE SEQUENCE [LARGE SCALE GENOMIC DNA]</scope>
    <source>
        <strain evidence="4 5">S1-96</strain>
    </source>
</reference>